<evidence type="ECO:0000256" key="1">
    <source>
        <dbReference type="SAM" id="MobiDB-lite"/>
    </source>
</evidence>
<dbReference type="InterPro" id="IPR002931">
    <property type="entry name" value="Transglutaminase-like"/>
</dbReference>
<dbReference type="SMART" id="SM00460">
    <property type="entry name" value="TGc"/>
    <property type="match status" value="1"/>
</dbReference>
<dbReference type="RefSeq" id="WP_271173530.1">
    <property type="nucleotide sequence ID" value="NZ_BSEJ01000008.1"/>
</dbReference>
<dbReference type="InterPro" id="IPR052901">
    <property type="entry name" value="Bact_TGase-like"/>
</dbReference>
<feature type="transmembrane region" description="Helical" evidence="2">
    <location>
        <begin position="611"/>
        <end position="639"/>
    </location>
</feature>
<feature type="domain" description="Transglutaminase-like" evidence="3">
    <location>
        <begin position="486"/>
        <end position="557"/>
    </location>
</feature>
<keyword evidence="4" id="KW-0645">Protease</keyword>
<feature type="transmembrane region" description="Helical" evidence="2">
    <location>
        <begin position="177"/>
        <end position="196"/>
    </location>
</feature>
<evidence type="ECO:0000313" key="5">
    <source>
        <dbReference type="Proteomes" id="UP001142462"/>
    </source>
</evidence>
<feature type="transmembrane region" description="Helical" evidence="2">
    <location>
        <begin position="226"/>
        <end position="247"/>
    </location>
</feature>
<gene>
    <name evidence="4" type="ORF">GCM10017576_19540</name>
</gene>
<comment type="caution">
    <text evidence="4">The sequence shown here is derived from an EMBL/GenBank/DDBJ whole genome shotgun (WGS) entry which is preliminary data.</text>
</comment>
<keyword evidence="2" id="KW-0812">Transmembrane</keyword>
<dbReference type="Proteomes" id="UP001142462">
    <property type="component" value="Unassembled WGS sequence"/>
</dbReference>
<dbReference type="InterPro" id="IPR038765">
    <property type="entry name" value="Papain-like_cys_pep_sf"/>
</dbReference>
<evidence type="ECO:0000313" key="4">
    <source>
        <dbReference type="EMBL" id="GLJ61824.1"/>
    </source>
</evidence>
<evidence type="ECO:0000256" key="2">
    <source>
        <dbReference type="SAM" id="Phobius"/>
    </source>
</evidence>
<dbReference type="GO" id="GO:0006508">
    <property type="term" value="P:proteolysis"/>
    <property type="evidence" value="ECO:0007669"/>
    <property type="project" value="UniProtKB-KW"/>
</dbReference>
<keyword evidence="2" id="KW-0472">Membrane</keyword>
<feature type="compositionally biased region" description="Polar residues" evidence="1">
    <location>
        <begin position="561"/>
        <end position="570"/>
    </location>
</feature>
<feature type="transmembrane region" description="Helical" evidence="2">
    <location>
        <begin position="120"/>
        <end position="144"/>
    </location>
</feature>
<dbReference type="GO" id="GO:0008233">
    <property type="term" value="F:peptidase activity"/>
    <property type="evidence" value="ECO:0007669"/>
    <property type="project" value="UniProtKB-KW"/>
</dbReference>
<organism evidence="4 5">
    <name type="scientific">Microbacterium barkeri</name>
    <dbReference type="NCBI Taxonomy" id="33917"/>
    <lineage>
        <taxon>Bacteria</taxon>
        <taxon>Bacillati</taxon>
        <taxon>Actinomycetota</taxon>
        <taxon>Actinomycetes</taxon>
        <taxon>Micrococcales</taxon>
        <taxon>Microbacteriaceae</taxon>
        <taxon>Microbacterium</taxon>
    </lineage>
</organism>
<feature type="region of interest" description="Disordered" evidence="1">
    <location>
        <begin position="551"/>
        <end position="606"/>
    </location>
</feature>
<protein>
    <submittedName>
        <fullName evidence="4">Cysteine protease</fullName>
    </submittedName>
</protein>
<feature type="transmembrane region" description="Helical" evidence="2">
    <location>
        <begin position="67"/>
        <end position="87"/>
    </location>
</feature>
<dbReference type="Gene3D" id="3.10.620.30">
    <property type="match status" value="1"/>
</dbReference>
<accession>A0A9W6LWI3</accession>
<dbReference type="SUPFAM" id="SSF54001">
    <property type="entry name" value="Cysteine proteinases"/>
    <property type="match status" value="1"/>
</dbReference>
<sequence length="779" mass="81824">MSARDGGRLGGWRGDAIDLGAVALLLLVPVIGFAPTFDGPQYLIPALAGLVLGLGIAWTGAVRRWSVLLLAAAAVAVYFVLGGALALPHTAIGGMIPTIDTLRQLAAGVVTSWKSLLTSIAPVAAADGHLIVPLLLSLAFATLAGSLALRVVPAAWTLVPAAALLVLQIALGTAQPAAPFVQAAVFAVVAVAWLALRTALAPQRSAVATTESPQADGGRSSVVRRVVSGAVVLAIAAGAGAVSLALAPANETRYVLREVIIPPFDIREYPSPLQSFRLYVRDFDEDALFTVRGLPSGARLRLATMDAYSGVVYDVADSSSDFTPIRSNMAQGAAGEAARLTVEVGGYEGVWVPAAGAVRSLAFDGDRGESLRRSAYYNADTGTAVVRDGLREGDRYTADVVIPPTSADEALADDDFADVDLPRPVDVPGDVAELAADAVAEARTPIEKARALTSFLSEGGFFSHGLEGEVPSRAGHGSQRIASLLGAEQMVGDDEQYAVAMALMARELGIPARVVLGFHPGEDETAENPYVVTGDDVHAWVEIAFEDAGWVAFDPTPPEDQQPNDQTTRPKSAPKPQVLQPPPPPQEPVELPPLVPDDRKADEDAEPEDGALGLILLVGGAGVSVLLLLLAPFVVIGAVKAARRRRRRAAERAADRISGGWDELRDRAVDYRAYPLDGASAGGTRSEEAAVLVATLEDARVTDLAARADAGVFGPGEPDPEFVAAFWSEVDALVDGMGEKATFWSRLRARLSLRSLRRRTGSSWIRRLRAAAADRRKDG</sequence>
<dbReference type="AlphaFoldDB" id="A0A9W6LWI3"/>
<reference evidence="4" key="1">
    <citation type="journal article" date="2014" name="Int. J. Syst. Evol. Microbiol.">
        <title>Complete genome sequence of Corynebacterium casei LMG S-19264T (=DSM 44701T), isolated from a smear-ripened cheese.</title>
        <authorList>
            <consortium name="US DOE Joint Genome Institute (JGI-PGF)"/>
            <person name="Walter F."/>
            <person name="Albersmeier A."/>
            <person name="Kalinowski J."/>
            <person name="Ruckert C."/>
        </authorList>
    </citation>
    <scope>NUCLEOTIDE SEQUENCE</scope>
    <source>
        <strain evidence="4">VKM Ac-1020</strain>
    </source>
</reference>
<dbReference type="EMBL" id="BSEJ01000008">
    <property type="protein sequence ID" value="GLJ61824.1"/>
    <property type="molecule type" value="Genomic_DNA"/>
</dbReference>
<dbReference type="PANTHER" id="PTHR42736">
    <property type="entry name" value="PROTEIN-GLUTAMINE GAMMA-GLUTAMYLTRANSFERASE"/>
    <property type="match status" value="1"/>
</dbReference>
<proteinExistence type="predicted"/>
<feature type="transmembrane region" description="Helical" evidence="2">
    <location>
        <begin position="16"/>
        <end position="36"/>
    </location>
</feature>
<keyword evidence="4" id="KW-0378">Hydrolase</keyword>
<dbReference type="Pfam" id="PF01841">
    <property type="entry name" value="Transglut_core"/>
    <property type="match status" value="1"/>
</dbReference>
<dbReference type="PANTHER" id="PTHR42736:SF1">
    <property type="entry name" value="PROTEIN-GLUTAMINE GAMMA-GLUTAMYLTRANSFERASE"/>
    <property type="match status" value="1"/>
</dbReference>
<reference evidence="4" key="2">
    <citation type="submission" date="2023-01" db="EMBL/GenBank/DDBJ databases">
        <authorList>
            <person name="Sun Q."/>
            <person name="Evtushenko L."/>
        </authorList>
    </citation>
    <scope>NUCLEOTIDE SEQUENCE</scope>
    <source>
        <strain evidence="4">VKM Ac-1020</strain>
    </source>
</reference>
<feature type="compositionally biased region" description="Pro residues" evidence="1">
    <location>
        <begin position="579"/>
        <end position="595"/>
    </location>
</feature>
<keyword evidence="5" id="KW-1185">Reference proteome</keyword>
<name>A0A9W6LWI3_9MICO</name>
<feature type="transmembrane region" description="Helical" evidence="2">
    <location>
        <begin position="151"/>
        <end position="171"/>
    </location>
</feature>
<feature type="transmembrane region" description="Helical" evidence="2">
    <location>
        <begin position="42"/>
        <end position="60"/>
    </location>
</feature>
<keyword evidence="2" id="KW-1133">Transmembrane helix</keyword>
<evidence type="ECO:0000259" key="3">
    <source>
        <dbReference type="SMART" id="SM00460"/>
    </source>
</evidence>